<dbReference type="Pfam" id="PF12706">
    <property type="entry name" value="Lactamase_B_2"/>
    <property type="match status" value="1"/>
</dbReference>
<evidence type="ECO:0000256" key="2">
    <source>
        <dbReference type="ARBA" id="ARBA00010304"/>
    </source>
</evidence>
<dbReference type="GO" id="GO:0006303">
    <property type="term" value="P:double-strand break repair via nonhomologous end joining"/>
    <property type="evidence" value="ECO:0007669"/>
    <property type="project" value="TreeGrafter"/>
</dbReference>
<dbReference type="PANTHER" id="PTHR23240">
    <property type="entry name" value="DNA CROSS-LINK REPAIR PROTEIN PSO2/SNM1-RELATED"/>
    <property type="match status" value="1"/>
</dbReference>
<evidence type="ECO:0000256" key="6">
    <source>
        <dbReference type="ARBA" id="ARBA00022801"/>
    </source>
</evidence>
<keyword evidence="7" id="KW-0269">Exonuclease</keyword>
<keyword evidence="6 15" id="KW-0378">Hydrolase</keyword>
<evidence type="ECO:0000259" key="13">
    <source>
        <dbReference type="Pfam" id="PF07522"/>
    </source>
</evidence>
<evidence type="ECO:0000256" key="3">
    <source>
        <dbReference type="ARBA" id="ARBA00022722"/>
    </source>
</evidence>
<dbReference type="InterPro" id="IPR001279">
    <property type="entry name" value="Metallo-B-lactamas"/>
</dbReference>
<protein>
    <recommendedName>
        <fullName evidence="11">Protein artemis</fullName>
    </recommendedName>
    <alternativeName>
        <fullName evidence="12">DNA cross-link repair 1C protein</fullName>
    </alternativeName>
</protein>
<evidence type="ECO:0000256" key="4">
    <source>
        <dbReference type="ARBA" id="ARBA00022759"/>
    </source>
</evidence>
<dbReference type="EMBL" id="GDAI01002856">
    <property type="protein sequence ID" value="JAI14747.1"/>
    <property type="molecule type" value="mRNA"/>
</dbReference>
<evidence type="ECO:0000259" key="14">
    <source>
        <dbReference type="Pfam" id="PF12706"/>
    </source>
</evidence>
<dbReference type="GO" id="GO:0031123">
    <property type="term" value="P:RNA 3'-end processing"/>
    <property type="evidence" value="ECO:0007669"/>
    <property type="project" value="UniProtKB-ARBA"/>
</dbReference>
<keyword evidence="3" id="KW-0540">Nuclease</keyword>
<proteinExistence type="evidence at transcript level"/>
<evidence type="ECO:0000256" key="12">
    <source>
        <dbReference type="ARBA" id="ARBA00042677"/>
    </source>
</evidence>
<dbReference type="GO" id="GO:0005634">
    <property type="term" value="C:nucleus"/>
    <property type="evidence" value="ECO:0007669"/>
    <property type="project" value="UniProtKB-SubCell"/>
</dbReference>
<evidence type="ECO:0000256" key="7">
    <source>
        <dbReference type="ARBA" id="ARBA00022839"/>
    </source>
</evidence>
<dbReference type="GO" id="GO:0000723">
    <property type="term" value="P:telomere maintenance"/>
    <property type="evidence" value="ECO:0007669"/>
    <property type="project" value="TreeGrafter"/>
</dbReference>
<evidence type="ECO:0000256" key="1">
    <source>
        <dbReference type="ARBA" id="ARBA00004123"/>
    </source>
</evidence>
<dbReference type="GO" id="GO:0006310">
    <property type="term" value="P:DNA recombination"/>
    <property type="evidence" value="ECO:0007669"/>
    <property type="project" value="UniProtKB-KW"/>
</dbReference>
<keyword evidence="5" id="KW-0227">DNA damage</keyword>
<keyword evidence="10" id="KW-0539">Nucleus</keyword>
<evidence type="ECO:0000313" key="15">
    <source>
        <dbReference type="EMBL" id="JAI14747.1"/>
    </source>
</evidence>
<reference evidence="15" key="1">
    <citation type="journal article" date="2015" name="Insect Biochem. Mol. Biol.">
        <title>An insight into the sialome of the horse fly, Tabanus bromius.</title>
        <authorList>
            <person name="Ribeiro J.M."/>
            <person name="Kazimirova M."/>
            <person name="Takac P."/>
            <person name="Andersen J.F."/>
            <person name="Francischetti I.M."/>
        </authorList>
    </citation>
    <scope>NUCLEOTIDE SEQUENCE</scope>
</reference>
<comment type="subcellular location">
    <subcellularLocation>
        <location evidence="1">Nucleus</location>
    </subcellularLocation>
</comment>
<name>A0A0K8TKA2_TABBR</name>
<keyword evidence="8" id="KW-0233">DNA recombination</keyword>
<dbReference type="Gene3D" id="3.60.15.10">
    <property type="entry name" value="Ribonuclease Z/Hydroxyacylglutathione hydrolase-like"/>
    <property type="match status" value="1"/>
</dbReference>
<evidence type="ECO:0000256" key="8">
    <source>
        <dbReference type="ARBA" id="ARBA00023172"/>
    </source>
</evidence>
<evidence type="ECO:0000256" key="9">
    <source>
        <dbReference type="ARBA" id="ARBA00023204"/>
    </source>
</evidence>
<dbReference type="Pfam" id="PF07522">
    <property type="entry name" value="DRMBL"/>
    <property type="match status" value="1"/>
</dbReference>
<dbReference type="SUPFAM" id="SSF56281">
    <property type="entry name" value="Metallo-hydrolase/oxidoreductase"/>
    <property type="match status" value="1"/>
</dbReference>
<organism evidence="15">
    <name type="scientific">Tabanus bromius</name>
    <name type="common">Band-eyed brown horse fly</name>
    <dbReference type="NCBI Taxonomy" id="304241"/>
    <lineage>
        <taxon>Eukaryota</taxon>
        <taxon>Metazoa</taxon>
        <taxon>Ecdysozoa</taxon>
        <taxon>Arthropoda</taxon>
        <taxon>Hexapoda</taxon>
        <taxon>Insecta</taxon>
        <taxon>Pterygota</taxon>
        <taxon>Neoptera</taxon>
        <taxon>Endopterygota</taxon>
        <taxon>Diptera</taxon>
        <taxon>Brachycera</taxon>
        <taxon>Tabanomorpha</taxon>
        <taxon>Tabanoidea</taxon>
        <taxon>Tabanidae</taxon>
        <taxon>Tabanus</taxon>
    </lineage>
</organism>
<keyword evidence="4" id="KW-0255">Endonuclease</keyword>
<feature type="non-terminal residue" evidence="15">
    <location>
        <position position="366"/>
    </location>
</feature>
<feature type="domain" description="Metallo-beta-lactamase" evidence="14">
    <location>
        <begin position="28"/>
        <end position="150"/>
    </location>
</feature>
<comment type="similarity">
    <text evidence="2">Belongs to the DNA repair metallo-beta-lactamase (DRMBL) family.</text>
</comment>
<dbReference type="GO" id="GO:0003684">
    <property type="term" value="F:damaged DNA binding"/>
    <property type="evidence" value="ECO:0007669"/>
    <property type="project" value="TreeGrafter"/>
</dbReference>
<dbReference type="GO" id="GO:0036297">
    <property type="term" value="P:interstrand cross-link repair"/>
    <property type="evidence" value="ECO:0007669"/>
    <property type="project" value="TreeGrafter"/>
</dbReference>
<evidence type="ECO:0000256" key="11">
    <source>
        <dbReference type="ARBA" id="ARBA00039759"/>
    </source>
</evidence>
<dbReference type="Gene3D" id="3.40.50.12650">
    <property type="match status" value="1"/>
</dbReference>
<sequence>MSTFSGVFEEIPHISADRFDGINLKSEILFLSHCHSDHMVGIAHIQKPLYCSAISAVILKRIYPHLKQIHTLEIEEATEIEFTVQGENHKLSVTTFSARHCPGSVMFLFETNSKRILYTGDFRLQKANLEKFFPHPQNLILDAIYLDSTFFLKQYNTFPLQQESVEVICDIIRDWIKKGPLYMIQFDLPARYGSEFLLLQVSRKLGLKIHATEKNQEVYDYLPVMDDCFTKVGEGTQLHCCKFRFDSNSLECAIDGSLNKVRTIKPSALRWPGWNISKGLYERDSLENFFVPYSNHSSYSEIVDFIKHLKPKSIKLNVLPKSKKDLDVMYRDIENILSDKEKRQPRLGKLDEFTSYKFNKIGIDQS</sequence>
<dbReference type="GO" id="GO:0004519">
    <property type="term" value="F:endonuclease activity"/>
    <property type="evidence" value="ECO:0007669"/>
    <property type="project" value="UniProtKB-KW"/>
</dbReference>
<keyword evidence="9" id="KW-0234">DNA repair</keyword>
<dbReference type="AlphaFoldDB" id="A0A0K8TKA2"/>
<dbReference type="InterPro" id="IPR036866">
    <property type="entry name" value="RibonucZ/Hydroxyglut_hydro"/>
</dbReference>
<dbReference type="InterPro" id="IPR011084">
    <property type="entry name" value="DRMBL"/>
</dbReference>
<evidence type="ECO:0000256" key="10">
    <source>
        <dbReference type="ARBA" id="ARBA00023242"/>
    </source>
</evidence>
<evidence type="ECO:0000256" key="5">
    <source>
        <dbReference type="ARBA" id="ARBA00022763"/>
    </source>
</evidence>
<accession>A0A0K8TKA2</accession>
<feature type="domain" description="DNA repair metallo-beta-lactamase" evidence="13">
    <location>
        <begin position="227"/>
        <end position="318"/>
    </location>
</feature>
<dbReference type="PANTHER" id="PTHR23240:SF8">
    <property type="entry name" value="PROTEIN ARTEMIS"/>
    <property type="match status" value="1"/>
</dbReference>
<dbReference type="GO" id="GO:0035312">
    <property type="term" value="F:5'-3' DNA exonuclease activity"/>
    <property type="evidence" value="ECO:0007669"/>
    <property type="project" value="TreeGrafter"/>
</dbReference>